<accession>A0ABW3CTC3</accession>
<reference evidence="2" key="1">
    <citation type="journal article" date="2019" name="Int. J. Syst. Evol. Microbiol.">
        <title>The Global Catalogue of Microorganisms (GCM) 10K type strain sequencing project: providing services to taxonomists for standard genome sequencing and annotation.</title>
        <authorList>
            <consortium name="The Broad Institute Genomics Platform"/>
            <consortium name="The Broad Institute Genome Sequencing Center for Infectious Disease"/>
            <person name="Wu L."/>
            <person name="Ma J."/>
        </authorList>
    </citation>
    <scope>NUCLEOTIDE SEQUENCE [LARGE SCALE GENOMIC DNA]</scope>
    <source>
        <strain evidence="2">JCM 31696</strain>
    </source>
</reference>
<dbReference type="EMBL" id="JBHTIR010004371">
    <property type="protein sequence ID" value="MFD0857160.1"/>
    <property type="molecule type" value="Genomic_DNA"/>
</dbReference>
<evidence type="ECO:0000313" key="2">
    <source>
        <dbReference type="Proteomes" id="UP001597083"/>
    </source>
</evidence>
<proteinExistence type="predicted"/>
<name>A0ABW3CTC3_9ACTN</name>
<comment type="caution">
    <text evidence="1">The sequence shown here is derived from an EMBL/GenBank/DDBJ whole genome shotgun (WGS) entry which is preliminary data.</text>
</comment>
<protein>
    <recommendedName>
        <fullName evidence="3">DUF4145 domain-containing protein</fullName>
    </recommendedName>
</protein>
<gene>
    <name evidence="1" type="ORF">ACFQ07_33460</name>
</gene>
<evidence type="ECO:0008006" key="3">
    <source>
        <dbReference type="Google" id="ProtNLM"/>
    </source>
</evidence>
<dbReference type="Proteomes" id="UP001597083">
    <property type="component" value="Unassembled WGS sequence"/>
</dbReference>
<keyword evidence="2" id="KW-1185">Reference proteome</keyword>
<sequence>MRGQSSPGVRAPLMMGRLRKPKAVWGDQRHHVRVTTQPAALKPHVMERLAFIRLLHQQADEQSRLPGPLSYTCILTYHDATELFLMLAGEQLDVSIPEKGRFVDRYFDSIDKGLNGAQLSGRKGVARLTQFRNNFKHDHAWPGLDGVEHSRADASVFFEENTPKVFGVAFDEIDMADLVVQDSARKLLKDAKAEEASGDRIKAMALLAEAFEGIFDGQYWKPVSERDPGAYRFGKEIHYPMAARDIRAVLEHSRESRKAIHTEDAGELAAQLEAVTSTTHALQTAMRVVALGIEYHRYDKFQKLTPSVEHMRNGDRRIYPHPDYAPTSEDFAYCERFLVTVALRLAEVEAHRVTPPWEQRRQR</sequence>
<evidence type="ECO:0000313" key="1">
    <source>
        <dbReference type="EMBL" id="MFD0857160.1"/>
    </source>
</evidence>
<organism evidence="1 2">
    <name type="scientific">Actinomadura adrarensis</name>
    <dbReference type="NCBI Taxonomy" id="1819600"/>
    <lineage>
        <taxon>Bacteria</taxon>
        <taxon>Bacillati</taxon>
        <taxon>Actinomycetota</taxon>
        <taxon>Actinomycetes</taxon>
        <taxon>Streptosporangiales</taxon>
        <taxon>Thermomonosporaceae</taxon>
        <taxon>Actinomadura</taxon>
    </lineage>
</organism>